<evidence type="ECO:0000256" key="1">
    <source>
        <dbReference type="SAM" id="MobiDB-lite"/>
    </source>
</evidence>
<feature type="region of interest" description="Disordered" evidence="1">
    <location>
        <begin position="49"/>
        <end position="102"/>
    </location>
</feature>
<organism evidence="2 3">
    <name type="scientific">Streptomyces solincola</name>
    <dbReference type="NCBI Taxonomy" id="2100817"/>
    <lineage>
        <taxon>Bacteria</taxon>
        <taxon>Bacillati</taxon>
        <taxon>Actinomycetota</taxon>
        <taxon>Actinomycetes</taxon>
        <taxon>Kitasatosporales</taxon>
        <taxon>Streptomycetaceae</taxon>
        <taxon>Streptomyces</taxon>
    </lineage>
</organism>
<protein>
    <submittedName>
        <fullName evidence="2">Uncharacterized protein</fullName>
    </submittedName>
</protein>
<feature type="compositionally biased region" description="Low complexity" evidence="1">
    <location>
        <begin position="64"/>
        <end position="79"/>
    </location>
</feature>
<feature type="non-terminal residue" evidence="2">
    <location>
        <position position="102"/>
    </location>
</feature>
<dbReference type="Proteomes" id="UP000239322">
    <property type="component" value="Unassembled WGS sequence"/>
</dbReference>
<dbReference type="PROSITE" id="PS51318">
    <property type="entry name" value="TAT"/>
    <property type="match status" value="1"/>
</dbReference>
<dbReference type="AlphaFoldDB" id="A0A2S9PQJ2"/>
<feature type="region of interest" description="Disordered" evidence="1">
    <location>
        <begin position="1"/>
        <end position="22"/>
    </location>
</feature>
<name>A0A2S9PQJ2_9ACTN</name>
<keyword evidence="3" id="KW-1185">Reference proteome</keyword>
<evidence type="ECO:0000313" key="2">
    <source>
        <dbReference type="EMBL" id="PRH76688.1"/>
    </source>
</evidence>
<proteinExistence type="predicted"/>
<comment type="caution">
    <text evidence="2">The sequence shown here is derived from an EMBL/GenBank/DDBJ whole genome shotgun (WGS) entry which is preliminary data.</text>
</comment>
<accession>A0A2S9PQJ2</accession>
<reference evidence="2 3" key="1">
    <citation type="submission" date="2018-03" db="EMBL/GenBank/DDBJ databases">
        <title>Novel Streptomyces sp. from soil.</title>
        <authorList>
            <person name="Tan G.Y.A."/>
            <person name="Lee Z.Y."/>
        </authorList>
    </citation>
    <scope>NUCLEOTIDE SEQUENCE [LARGE SCALE GENOMIC DNA]</scope>
    <source>
        <strain evidence="2 3">ST5x</strain>
    </source>
</reference>
<dbReference type="InterPro" id="IPR006311">
    <property type="entry name" value="TAT_signal"/>
</dbReference>
<gene>
    <name evidence="2" type="ORF">C6N75_24290</name>
</gene>
<feature type="compositionally biased region" description="Pro residues" evidence="1">
    <location>
        <begin position="85"/>
        <end position="102"/>
    </location>
</feature>
<dbReference type="EMBL" id="PVLV01000451">
    <property type="protein sequence ID" value="PRH76688.1"/>
    <property type="molecule type" value="Genomic_DNA"/>
</dbReference>
<sequence length="102" mass="9766">MSGSRSTPTGAGGRRRVRRGLTGTAAAVTAMAALTASQAPGLPAFAAAPAPAQTAAAVGGGPLRTAGRTAAGLPAAGPPAHRRAPVPPAPPAPPRARPRPTL</sequence>
<evidence type="ECO:0000313" key="3">
    <source>
        <dbReference type="Proteomes" id="UP000239322"/>
    </source>
</evidence>